<keyword evidence="1" id="KW-0413">Isomerase</keyword>
<dbReference type="KEGG" id="aak:AA2016_6372"/>
<evidence type="ECO:0000313" key="4">
    <source>
        <dbReference type="Proteomes" id="UP000577697"/>
    </source>
</evidence>
<sequence>MAMRSIFEDWAADTGISKWTLTGTTREGKSVEVQGCDFYTSRAGKVIRKDSYWKISD</sequence>
<accession>A0AAC8YVK5</accession>
<geneLocation type="plasmid" evidence="1 3">
    <name>pAA02</name>
</geneLocation>
<proteinExistence type="predicted"/>
<organism evidence="1 3">
    <name type="scientific">Aminobacter aminovorans</name>
    <name type="common">Chelatobacter heintzii</name>
    <dbReference type="NCBI Taxonomy" id="83263"/>
    <lineage>
        <taxon>Bacteria</taxon>
        <taxon>Pseudomonadati</taxon>
        <taxon>Pseudomonadota</taxon>
        <taxon>Alphaproteobacteria</taxon>
        <taxon>Hyphomicrobiales</taxon>
        <taxon>Phyllobacteriaceae</taxon>
        <taxon>Aminobacter</taxon>
    </lineage>
</organism>
<dbReference type="AlphaFoldDB" id="A0AAC8YVK5"/>
<protein>
    <submittedName>
        <fullName evidence="1">Ketosteroid isomerase</fullName>
    </submittedName>
</protein>
<name>A0AAC8YVK5_AMIAI</name>
<gene>
    <name evidence="1" type="ORF">AA2016_6372</name>
    <name evidence="2" type="ORF">FHS67_001278</name>
</gene>
<keyword evidence="4" id="KW-1185">Reference proteome</keyword>
<keyword evidence="1" id="KW-0614">Plasmid</keyword>
<dbReference type="Proteomes" id="UP000075755">
    <property type="component" value="Plasmid pAA02"/>
</dbReference>
<dbReference type="Gene3D" id="3.10.450.50">
    <property type="match status" value="1"/>
</dbReference>
<dbReference type="InterPro" id="IPR032710">
    <property type="entry name" value="NTF2-like_dom_sf"/>
</dbReference>
<dbReference type="EMBL" id="JACICB010000004">
    <property type="protein sequence ID" value="MBB3704968.1"/>
    <property type="molecule type" value="Genomic_DNA"/>
</dbReference>
<reference evidence="2 4" key="2">
    <citation type="submission" date="2020-08" db="EMBL/GenBank/DDBJ databases">
        <title>Genomic Encyclopedia of Type Strains, Phase IV (KMG-IV): sequencing the most valuable type-strain genomes for metagenomic binning, comparative biology and taxonomic classification.</title>
        <authorList>
            <person name="Goeker M."/>
        </authorList>
    </citation>
    <scope>NUCLEOTIDE SEQUENCE [LARGE SCALE GENOMIC DNA]</scope>
    <source>
        <strain evidence="2 4">DSM 10368</strain>
    </source>
</reference>
<reference evidence="1 3" key="1">
    <citation type="submission" date="2016-03" db="EMBL/GenBank/DDBJ databases">
        <title>Complete genome of Aminobacter aminovorans KCTC 2477.</title>
        <authorList>
            <person name="Kim K.M."/>
        </authorList>
    </citation>
    <scope>NUCLEOTIDE SEQUENCE [LARGE SCALE GENOMIC DNA]</scope>
    <source>
        <strain evidence="1 3">KCTC 2477</strain>
        <plasmid evidence="1 3">pAA02</plasmid>
    </source>
</reference>
<dbReference type="EMBL" id="CP015007">
    <property type="protein sequence ID" value="AMS45267.1"/>
    <property type="molecule type" value="Genomic_DNA"/>
</dbReference>
<evidence type="ECO:0000313" key="3">
    <source>
        <dbReference type="Proteomes" id="UP000075755"/>
    </source>
</evidence>
<dbReference type="Proteomes" id="UP000577697">
    <property type="component" value="Unassembled WGS sequence"/>
</dbReference>
<dbReference type="SUPFAM" id="SSF54427">
    <property type="entry name" value="NTF2-like"/>
    <property type="match status" value="1"/>
</dbReference>
<evidence type="ECO:0000313" key="1">
    <source>
        <dbReference type="EMBL" id="AMS45267.1"/>
    </source>
</evidence>
<dbReference type="GO" id="GO:0016853">
    <property type="term" value="F:isomerase activity"/>
    <property type="evidence" value="ECO:0007669"/>
    <property type="project" value="UniProtKB-KW"/>
</dbReference>
<evidence type="ECO:0000313" key="2">
    <source>
        <dbReference type="EMBL" id="MBB3704968.1"/>
    </source>
</evidence>